<proteinExistence type="predicted"/>
<dbReference type="RefSeq" id="WP_058271707.1">
    <property type="nucleotide sequence ID" value="NZ_CYPS01000008.1"/>
</dbReference>
<dbReference type="Proteomes" id="UP000050786">
    <property type="component" value="Unassembled WGS sequence"/>
</dbReference>
<dbReference type="InterPro" id="IPR019734">
    <property type="entry name" value="TPR_rpt"/>
</dbReference>
<dbReference type="InterPro" id="IPR011990">
    <property type="entry name" value="TPR-like_helical_dom_sf"/>
</dbReference>
<keyword evidence="1" id="KW-0802">TPR repeat</keyword>
<evidence type="ECO:0000256" key="3">
    <source>
        <dbReference type="SAM" id="Phobius"/>
    </source>
</evidence>
<feature type="transmembrane region" description="Helical" evidence="3">
    <location>
        <begin position="12"/>
        <end position="29"/>
    </location>
</feature>
<dbReference type="Pfam" id="PF13519">
    <property type="entry name" value="VWA_2"/>
    <property type="match status" value="1"/>
</dbReference>
<sequence length="501" mass="55371">MSGALADFHFLRASWLLFLIPIAVLWWMMRPKPNSHSQSITGIAPHLAAALTLGAENKKRVYPIDVAMIAAILVTLAAAGPTWSRAPNPLVADTAPLVIALKVTDSMEDPDLPPSRLDRAKFKVTDLIKARVGAQTALIAYAGTPHSVAPLTEDANILRPLLEGLAPAVMPKQGDAAADALTLAETILNDSNTPGAVLFVLDDLDPSQLAAFENTTVPVFFLTMLPNGQNIAQLNDRRTATIVPFSNDERDINRLERKIQSAYTAALDDDDRLDWQDRGWLLAWPAAFLSLLWFRRGWVIRLVMLAIFFTAPSGPAKADGWRDWFLTPDQQGQIAMNQKRYARAAELYEDPYHKGYAQLKAGQYPEAAAVFAELDTPEAAFSEGMARIRNREYRPAIAAFETALERQPDWPEAQHNLDVSKAILEFVETTREQSDTGEETGIGADDTVFDNEAGRGEDTTIQAPTEGAQAMSADQWISTIDTDMQDFLRNRFLLENQDQEQ</sequence>
<dbReference type="SUPFAM" id="SSF48452">
    <property type="entry name" value="TPR-like"/>
    <property type="match status" value="1"/>
</dbReference>
<gene>
    <name evidence="5" type="ORF">RUM4293_00489</name>
</gene>
<evidence type="ECO:0000313" key="5">
    <source>
        <dbReference type="EMBL" id="CUH41613.1"/>
    </source>
</evidence>
<dbReference type="InterPro" id="IPR002035">
    <property type="entry name" value="VWF_A"/>
</dbReference>
<keyword evidence="3" id="KW-0812">Transmembrane</keyword>
<feature type="repeat" description="TPR" evidence="1">
    <location>
        <begin position="377"/>
        <end position="410"/>
    </location>
</feature>
<protein>
    <recommendedName>
        <fullName evidence="4">VWFA domain-containing protein</fullName>
    </recommendedName>
</protein>
<evidence type="ECO:0000259" key="4">
    <source>
        <dbReference type="Pfam" id="PF13519"/>
    </source>
</evidence>
<keyword evidence="6" id="KW-1185">Reference proteome</keyword>
<reference evidence="6" key="1">
    <citation type="submission" date="2015-09" db="EMBL/GenBank/DDBJ databases">
        <authorList>
            <person name="Rodrigo-Torres L."/>
            <person name="Arahal D.R."/>
        </authorList>
    </citation>
    <scope>NUCLEOTIDE SEQUENCE [LARGE SCALE GENOMIC DNA]</scope>
    <source>
        <strain evidence="6">CECT 4293</strain>
    </source>
</reference>
<dbReference type="Gene3D" id="3.40.50.410">
    <property type="entry name" value="von Willebrand factor, type A domain"/>
    <property type="match status" value="1"/>
</dbReference>
<dbReference type="PANTHER" id="PTHR22550:SF14">
    <property type="entry name" value="VWFA DOMAIN-CONTAINING PROTEIN"/>
    <property type="match status" value="1"/>
</dbReference>
<dbReference type="SUPFAM" id="SSF53300">
    <property type="entry name" value="vWA-like"/>
    <property type="match status" value="1"/>
</dbReference>
<dbReference type="PROSITE" id="PS50005">
    <property type="entry name" value="TPR"/>
    <property type="match status" value="1"/>
</dbReference>
<keyword evidence="3" id="KW-0472">Membrane</keyword>
<accession>A0A0P1E174</accession>
<feature type="domain" description="VWFA" evidence="4">
    <location>
        <begin position="97"/>
        <end position="202"/>
    </location>
</feature>
<keyword evidence="3" id="KW-1133">Transmembrane helix</keyword>
<dbReference type="AlphaFoldDB" id="A0A0P1E174"/>
<evidence type="ECO:0000256" key="2">
    <source>
        <dbReference type="SAM" id="MobiDB-lite"/>
    </source>
</evidence>
<dbReference type="InterPro" id="IPR036465">
    <property type="entry name" value="vWFA_dom_sf"/>
</dbReference>
<dbReference type="EMBL" id="CYPS01000008">
    <property type="protein sequence ID" value="CUH41613.1"/>
    <property type="molecule type" value="Genomic_DNA"/>
</dbReference>
<dbReference type="InterPro" id="IPR050768">
    <property type="entry name" value="UPF0353/GerABKA_families"/>
</dbReference>
<organism evidence="5 6">
    <name type="scientific">Ruegeria atlantica</name>
    <dbReference type="NCBI Taxonomy" id="81569"/>
    <lineage>
        <taxon>Bacteria</taxon>
        <taxon>Pseudomonadati</taxon>
        <taxon>Pseudomonadota</taxon>
        <taxon>Alphaproteobacteria</taxon>
        <taxon>Rhodobacterales</taxon>
        <taxon>Roseobacteraceae</taxon>
        <taxon>Ruegeria</taxon>
    </lineage>
</organism>
<dbReference type="PANTHER" id="PTHR22550">
    <property type="entry name" value="SPORE GERMINATION PROTEIN"/>
    <property type="match status" value="1"/>
</dbReference>
<evidence type="ECO:0000256" key="1">
    <source>
        <dbReference type="PROSITE-ProRule" id="PRU00339"/>
    </source>
</evidence>
<name>A0A0P1E174_9RHOB</name>
<dbReference type="Gene3D" id="1.25.40.10">
    <property type="entry name" value="Tetratricopeptide repeat domain"/>
    <property type="match status" value="1"/>
</dbReference>
<feature type="region of interest" description="Disordered" evidence="2">
    <location>
        <begin position="431"/>
        <end position="461"/>
    </location>
</feature>
<evidence type="ECO:0000313" key="6">
    <source>
        <dbReference type="Proteomes" id="UP000050786"/>
    </source>
</evidence>
<feature type="transmembrane region" description="Helical" evidence="3">
    <location>
        <begin position="61"/>
        <end position="83"/>
    </location>
</feature>